<gene>
    <name evidence="11" type="ORF">BTE48_15505</name>
</gene>
<organism evidence="11 12">
    <name type="scientific">Oceanospirillum multiglobuliferum</name>
    <dbReference type="NCBI Taxonomy" id="64969"/>
    <lineage>
        <taxon>Bacteria</taxon>
        <taxon>Pseudomonadati</taxon>
        <taxon>Pseudomonadota</taxon>
        <taxon>Gammaproteobacteria</taxon>
        <taxon>Oceanospirillales</taxon>
        <taxon>Oceanospirillaceae</taxon>
        <taxon>Oceanospirillum</taxon>
    </lineage>
</organism>
<evidence type="ECO:0000256" key="1">
    <source>
        <dbReference type="ARBA" id="ARBA00004651"/>
    </source>
</evidence>
<evidence type="ECO:0000259" key="8">
    <source>
        <dbReference type="Pfam" id="PF00924"/>
    </source>
</evidence>
<evidence type="ECO:0000313" key="12">
    <source>
        <dbReference type="Proteomes" id="UP000191418"/>
    </source>
</evidence>
<comment type="similarity">
    <text evidence="2">Belongs to the MscS (TC 1.A.23) family.</text>
</comment>
<dbReference type="Pfam" id="PF21088">
    <property type="entry name" value="MS_channel_1st"/>
    <property type="match status" value="1"/>
</dbReference>
<evidence type="ECO:0000256" key="2">
    <source>
        <dbReference type="ARBA" id="ARBA00008017"/>
    </source>
</evidence>
<keyword evidence="3" id="KW-1003">Cell membrane</keyword>
<proteinExistence type="inferred from homology"/>
<keyword evidence="12" id="KW-1185">Reference proteome</keyword>
<keyword evidence="4 7" id="KW-0812">Transmembrane</keyword>
<dbReference type="Pfam" id="PF00924">
    <property type="entry name" value="MS_channel_2nd"/>
    <property type="match status" value="1"/>
</dbReference>
<evidence type="ECO:0000259" key="10">
    <source>
        <dbReference type="Pfam" id="PF21088"/>
    </source>
</evidence>
<feature type="domain" description="Mechanosensitive ion channel MscS C-terminal" evidence="9">
    <location>
        <begin position="259"/>
        <end position="342"/>
    </location>
</feature>
<dbReference type="InterPro" id="IPR045042">
    <property type="entry name" value="YnaI-like"/>
</dbReference>
<dbReference type="Gene3D" id="1.10.287.1260">
    <property type="match status" value="1"/>
</dbReference>
<dbReference type="STRING" id="64969.SAMN02745127_03154"/>
<evidence type="ECO:0000256" key="7">
    <source>
        <dbReference type="SAM" id="Phobius"/>
    </source>
</evidence>
<feature type="domain" description="Mechanosensitive ion channel transmembrane helices 2/3" evidence="10">
    <location>
        <begin position="140"/>
        <end position="179"/>
    </location>
</feature>
<dbReference type="PANTHER" id="PTHR43634:SF2">
    <property type="entry name" value="LOW CONDUCTANCE MECHANOSENSITIVE CHANNEL YNAI"/>
    <property type="match status" value="1"/>
</dbReference>
<dbReference type="SUPFAM" id="SSF50182">
    <property type="entry name" value="Sm-like ribonucleoproteins"/>
    <property type="match status" value="1"/>
</dbReference>
<dbReference type="EMBL" id="MTSM01000034">
    <property type="protein sequence ID" value="OPX54199.1"/>
    <property type="molecule type" value="Genomic_DNA"/>
</dbReference>
<dbReference type="Gene3D" id="2.30.30.60">
    <property type="match status" value="1"/>
</dbReference>
<dbReference type="OrthoDB" id="9775207at2"/>
<evidence type="ECO:0000256" key="6">
    <source>
        <dbReference type="ARBA" id="ARBA00023136"/>
    </source>
</evidence>
<feature type="transmembrane region" description="Helical" evidence="7">
    <location>
        <begin position="86"/>
        <end position="107"/>
    </location>
</feature>
<dbReference type="SUPFAM" id="SSF82861">
    <property type="entry name" value="Mechanosensitive channel protein MscS (YggB), transmembrane region"/>
    <property type="match status" value="1"/>
</dbReference>
<accession>A0A1T4SLJ3</accession>
<dbReference type="GO" id="GO:0005886">
    <property type="term" value="C:plasma membrane"/>
    <property type="evidence" value="ECO:0007669"/>
    <property type="project" value="UniProtKB-SubCell"/>
</dbReference>
<keyword evidence="5 7" id="KW-1133">Transmembrane helix</keyword>
<feature type="transmembrane region" description="Helical" evidence="7">
    <location>
        <begin position="63"/>
        <end position="80"/>
    </location>
</feature>
<comment type="caution">
    <text evidence="11">The sequence shown here is derived from an EMBL/GenBank/DDBJ whole genome shotgun (WGS) entry which is preliminary data.</text>
</comment>
<evidence type="ECO:0000256" key="5">
    <source>
        <dbReference type="ARBA" id="ARBA00022989"/>
    </source>
</evidence>
<dbReference type="Pfam" id="PF21082">
    <property type="entry name" value="MS_channel_3rd"/>
    <property type="match status" value="1"/>
</dbReference>
<dbReference type="InterPro" id="IPR049278">
    <property type="entry name" value="MS_channel_C"/>
</dbReference>
<dbReference type="InterPro" id="IPR049142">
    <property type="entry name" value="MS_channel_1st"/>
</dbReference>
<dbReference type="RefSeq" id="WP_078746649.1">
    <property type="nucleotide sequence ID" value="NZ_FUXG01000036.1"/>
</dbReference>
<comment type="subcellular location">
    <subcellularLocation>
        <location evidence="1">Cell membrane</location>
        <topology evidence="1">Multi-pass membrane protein</topology>
    </subcellularLocation>
</comment>
<dbReference type="PANTHER" id="PTHR43634">
    <property type="entry name" value="OW CONDUCTANCE MECHANOSENSITIVE CHANNEL"/>
    <property type="match status" value="1"/>
</dbReference>
<evidence type="ECO:0000256" key="3">
    <source>
        <dbReference type="ARBA" id="ARBA00022475"/>
    </source>
</evidence>
<keyword evidence="6 7" id="KW-0472">Membrane</keyword>
<dbReference type="SUPFAM" id="SSF82689">
    <property type="entry name" value="Mechanosensitive channel protein MscS (YggB), C-terminal domain"/>
    <property type="match status" value="1"/>
</dbReference>
<dbReference type="Proteomes" id="UP000191418">
    <property type="component" value="Unassembled WGS sequence"/>
</dbReference>
<dbReference type="InterPro" id="IPR011066">
    <property type="entry name" value="MscS_channel_C_sf"/>
</dbReference>
<dbReference type="InterPro" id="IPR006685">
    <property type="entry name" value="MscS_channel_2nd"/>
</dbReference>
<dbReference type="AlphaFoldDB" id="A0A1T4SLJ3"/>
<dbReference type="Gene3D" id="3.30.70.100">
    <property type="match status" value="1"/>
</dbReference>
<dbReference type="GO" id="GO:0008381">
    <property type="term" value="F:mechanosensitive monoatomic ion channel activity"/>
    <property type="evidence" value="ECO:0007669"/>
    <property type="project" value="UniProtKB-ARBA"/>
</dbReference>
<reference evidence="11 12" key="1">
    <citation type="submission" date="2017-01" db="EMBL/GenBank/DDBJ databases">
        <title>Genome Sequencing of a Marine Spirillum, Oceanospirillum multiglobuliferum ATCC 33336, from Japan.</title>
        <authorList>
            <person name="Carney J.G."/>
            <person name="Trachtenberg A.M."/>
            <person name="Rheaume B.A."/>
            <person name="Linnane J.D."/>
            <person name="Pitts N.L."/>
            <person name="Mykles D.L."/>
            <person name="Maclea K.S."/>
        </authorList>
    </citation>
    <scope>NUCLEOTIDE SEQUENCE [LARGE SCALE GENOMIC DNA]</scope>
    <source>
        <strain evidence="11 12">ATCC 33336</strain>
    </source>
</reference>
<name>A0A1T4SLJ3_9GAMM</name>
<dbReference type="InterPro" id="IPR011014">
    <property type="entry name" value="MscS_channel_TM-2"/>
</dbReference>
<evidence type="ECO:0000256" key="4">
    <source>
        <dbReference type="ARBA" id="ARBA00022692"/>
    </source>
</evidence>
<dbReference type="InterPro" id="IPR023408">
    <property type="entry name" value="MscS_beta-dom_sf"/>
</dbReference>
<feature type="transmembrane region" description="Helical" evidence="7">
    <location>
        <begin position="15"/>
        <end position="32"/>
    </location>
</feature>
<protein>
    <submittedName>
        <fullName evidence="11">Mechanosensitive ion channel protein MscS</fullName>
    </submittedName>
</protein>
<evidence type="ECO:0000259" key="9">
    <source>
        <dbReference type="Pfam" id="PF21082"/>
    </source>
</evidence>
<sequence>MHWLESLVPASMDSWAGQVFIVIFATLLLNFIQKRLLNKLHTLAEHTRSPWDEAVIYALQKPLYLLIWILGISFSCNIIWQETQSVIFSAVPPIRDVAVISVLALFLTRLLKRTEQNIIQSKTEKQESFDHTTLNAITRLLRLSVFITAALVALQTLGFSISGVLAFGGIGGMAVGLAARELLANFFGGLTIYMNRPFKEGEWIRSPDKSIEGVVERIGWRQTIIRTFDKRPLYVPNAVFTSIAVENPSRMSNRRIYETVGIRYDDASKMRQITQQVRTMLSQHPEIDLQQTLIVNFNQYAPSSLDFFIYCFTRTTDWVHYHEIKEDVLLKVMDIILSNGAECAFPTSTLHIAQEPSTLAEKAFLEPKS</sequence>
<feature type="domain" description="Mechanosensitive ion channel MscS" evidence="8">
    <location>
        <begin position="182"/>
        <end position="250"/>
    </location>
</feature>
<dbReference type="InterPro" id="IPR010920">
    <property type="entry name" value="LSM_dom_sf"/>
</dbReference>
<evidence type="ECO:0000313" key="11">
    <source>
        <dbReference type="EMBL" id="OPX54199.1"/>
    </source>
</evidence>